<sequence length="159" mass="17771">MHARVDAEVSYKLNASQMLKNQGNELHSQGKFNDAMQKYVLAKTNLNGLPSSKGRSLLMACSLNLMSCYLKTRQYYECIKEGSEVLACDAQNVKALYRRGQACKECGQLEDAVYDLSMAHEVSPDDETIADVLREAKENFGTEGSVSAVLHQEDWLLKK</sequence>
<comment type="caution">
    <text evidence="1">The sequence shown here is derived from an EMBL/GenBank/DDBJ whole genome shotgun (WGS) entry which is preliminary data.</text>
</comment>
<dbReference type="EMBL" id="PDCK01000039">
    <property type="protein sequence ID" value="PRQ57118.1"/>
    <property type="molecule type" value="Genomic_DNA"/>
</dbReference>
<keyword evidence="1" id="KW-0413">Isomerase</keyword>
<evidence type="ECO:0000313" key="1">
    <source>
        <dbReference type="EMBL" id="PRQ57118.1"/>
    </source>
</evidence>
<dbReference type="OMA" id="HEECKGR"/>
<dbReference type="SMART" id="SM00028">
    <property type="entry name" value="TPR"/>
    <property type="match status" value="3"/>
</dbReference>
<dbReference type="InterPro" id="IPR019734">
    <property type="entry name" value="TPR_rpt"/>
</dbReference>
<dbReference type="PANTHER" id="PTHR48433:SF1">
    <property type="entry name" value="OUTER ENVELOPE PROTEIN 61-LIKE"/>
    <property type="match status" value="1"/>
</dbReference>
<dbReference type="Gramene" id="PRQ57118">
    <property type="protein sequence ID" value="PRQ57118"/>
    <property type="gene ID" value="RchiOBHm_Chr1g0344781"/>
</dbReference>
<dbReference type="InterPro" id="IPR011990">
    <property type="entry name" value="TPR-like_helical_dom_sf"/>
</dbReference>
<dbReference type="GO" id="GO:0003755">
    <property type="term" value="F:peptidyl-prolyl cis-trans isomerase activity"/>
    <property type="evidence" value="ECO:0007669"/>
    <property type="project" value="UniProtKB-EC"/>
</dbReference>
<gene>
    <name evidence="1" type="ORF">RchiOBHm_Chr1g0344781</name>
</gene>
<dbReference type="AlphaFoldDB" id="A0A2P6SEL1"/>
<organism evidence="1 2">
    <name type="scientific">Rosa chinensis</name>
    <name type="common">China rose</name>
    <dbReference type="NCBI Taxonomy" id="74649"/>
    <lineage>
        <taxon>Eukaryota</taxon>
        <taxon>Viridiplantae</taxon>
        <taxon>Streptophyta</taxon>
        <taxon>Embryophyta</taxon>
        <taxon>Tracheophyta</taxon>
        <taxon>Spermatophyta</taxon>
        <taxon>Magnoliopsida</taxon>
        <taxon>eudicotyledons</taxon>
        <taxon>Gunneridae</taxon>
        <taxon>Pentapetalae</taxon>
        <taxon>rosids</taxon>
        <taxon>fabids</taxon>
        <taxon>Rosales</taxon>
        <taxon>Rosaceae</taxon>
        <taxon>Rosoideae</taxon>
        <taxon>Rosoideae incertae sedis</taxon>
        <taxon>Rosa</taxon>
    </lineage>
</organism>
<dbReference type="SUPFAM" id="SSF48452">
    <property type="entry name" value="TPR-like"/>
    <property type="match status" value="1"/>
</dbReference>
<reference evidence="1 2" key="1">
    <citation type="journal article" date="2018" name="Nat. Genet.">
        <title>The Rosa genome provides new insights in the design of modern roses.</title>
        <authorList>
            <person name="Bendahmane M."/>
        </authorList>
    </citation>
    <scope>NUCLEOTIDE SEQUENCE [LARGE SCALE GENOMIC DNA]</scope>
    <source>
        <strain evidence="2">cv. Old Blush</strain>
    </source>
</reference>
<dbReference type="EC" id="5.2.1.8" evidence="1"/>
<name>A0A2P6SEL1_ROSCH</name>
<keyword evidence="2" id="KW-1185">Reference proteome</keyword>
<dbReference type="InterPro" id="IPR053319">
    <property type="entry name" value="OEP61"/>
</dbReference>
<evidence type="ECO:0000313" key="2">
    <source>
        <dbReference type="Proteomes" id="UP000238479"/>
    </source>
</evidence>
<dbReference type="Proteomes" id="UP000238479">
    <property type="component" value="Chromosome 1"/>
</dbReference>
<protein>
    <submittedName>
        <fullName evidence="1">Putative peptidylprolyl isomerase</fullName>
        <ecNumber evidence="1">5.2.1.8</ecNumber>
    </submittedName>
</protein>
<proteinExistence type="predicted"/>
<dbReference type="Gene3D" id="1.25.40.10">
    <property type="entry name" value="Tetratricopeptide repeat domain"/>
    <property type="match status" value="1"/>
</dbReference>
<dbReference type="PANTHER" id="PTHR48433">
    <property type="entry name" value="OUTER ENVELOPE PROTEIN 61-LIKE"/>
    <property type="match status" value="1"/>
</dbReference>
<accession>A0A2P6SEL1</accession>